<reference evidence="2 3" key="1">
    <citation type="submission" date="2024-02" db="EMBL/GenBank/DDBJ databases">
        <authorList>
            <person name="Vignale AGUSTIN F."/>
            <person name="Sosa J E."/>
            <person name="Modenutti C."/>
        </authorList>
    </citation>
    <scope>NUCLEOTIDE SEQUENCE [LARGE SCALE GENOMIC DNA]</scope>
</reference>
<evidence type="ECO:0000256" key="1">
    <source>
        <dbReference type="SAM" id="MobiDB-lite"/>
    </source>
</evidence>
<dbReference type="EMBL" id="CAUOFW020000669">
    <property type="protein sequence ID" value="CAK9134859.1"/>
    <property type="molecule type" value="Genomic_DNA"/>
</dbReference>
<organism evidence="2 3">
    <name type="scientific">Ilex paraguariensis</name>
    <name type="common">yerba mate</name>
    <dbReference type="NCBI Taxonomy" id="185542"/>
    <lineage>
        <taxon>Eukaryota</taxon>
        <taxon>Viridiplantae</taxon>
        <taxon>Streptophyta</taxon>
        <taxon>Embryophyta</taxon>
        <taxon>Tracheophyta</taxon>
        <taxon>Spermatophyta</taxon>
        <taxon>Magnoliopsida</taxon>
        <taxon>eudicotyledons</taxon>
        <taxon>Gunneridae</taxon>
        <taxon>Pentapetalae</taxon>
        <taxon>asterids</taxon>
        <taxon>campanulids</taxon>
        <taxon>Aquifoliales</taxon>
        <taxon>Aquifoliaceae</taxon>
        <taxon>Ilex</taxon>
    </lineage>
</organism>
<accession>A0ABC8QVV5</accession>
<protein>
    <submittedName>
        <fullName evidence="2">Uncharacterized protein</fullName>
    </submittedName>
</protein>
<feature type="region of interest" description="Disordered" evidence="1">
    <location>
        <begin position="1"/>
        <end position="20"/>
    </location>
</feature>
<gene>
    <name evidence="2" type="ORF">ILEXP_LOCUS1790</name>
</gene>
<dbReference type="Proteomes" id="UP001642360">
    <property type="component" value="Unassembled WGS sequence"/>
</dbReference>
<evidence type="ECO:0000313" key="2">
    <source>
        <dbReference type="EMBL" id="CAK9134859.1"/>
    </source>
</evidence>
<keyword evidence="3" id="KW-1185">Reference proteome</keyword>
<sequence>MVRLGFEYSSDGGEKRGGHNGWPGVWKRTVGYGGWGLEANSGGWGLEAVALWCWQERDKLRAEKSSNDDKIDQMNKHLHQLHIEHVELIVVAKVAHRVVEELRTRVKEPEEEIKRQRGLILEFVEEKRDAIKQLCFSLEHYKNGY</sequence>
<name>A0ABC8QVV5_9AQUA</name>
<evidence type="ECO:0000313" key="3">
    <source>
        <dbReference type="Proteomes" id="UP001642360"/>
    </source>
</evidence>
<proteinExistence type="predicted"/>
<comment type="caution">
    <text evidence="2">The sequence shown here is derived from an EMBL/GenBank/DDBJ whole genome shotgun (WGS) entry which is preliminary data.</text>
</comment>
<dbReference type="AlphaFoldDB" id="A0ABC8QVV5"/>